<dbReference type="STRING" id="568899.SAMN05192534_101234"/>
<organism evidence="3 4">
    <name type="scientific">Alteribacillus persepolensis</name>
    <dbReference type="NCBI Taxonomy" id="568899"/>
    <lineage>
        <taxon>Bacteria</taxon>
        <taxon>Bacillati</taxon>
        <taxon>Bacillota</taxon>
        <taxon>Bacilli</taxon>
        <taxon>Bacillales</taxon>
        <taxon>Bacillaceae</taxon>
        <taxon>Alteribacillus</taxon>
    </lineage>
</organism>
<keyword evidence="4" id="KW-1185">Reference proteome</keyword>
<accession>A0A1G7YQ32</accession>
<evidence type="ECO:0000256" key="1">
    <source>
        <dbReference type="SAM" id="MobiDB-lite"/>
    </source>
</evidence>
<keyword evidence="2" id="KW-1133">Transmembrane helix</keyword>
<evidence type="ECO:0000313" key="4">
    <source>
        <dbReference type="Proteomes" id="UP000199163"/>
    </source>
</evidence>
<evidence type="ECO:0000313" key="3">
    <source>
        <dbReference type="EMBL" id="SDG98638.1"/>
    </source>
</evidence>
<sequence>MNGNTWKMNAVTASAGFLLFFALSVQVNLIMTAFIRALAAGSLLFILTYLFRWAFSVITMDSSAQMKETGQKSISIEEEVPENGKEGAGTKRKSEDGLQEEVQAASRYIKEKLNE</sequence>
<keyword evidence="2" id="KW-0472">Membrane</keyword>
<dbReference type="Proteomes" id="UP000199163">
    <property type="component" value="Unassembled WGS sequence"/>
</dbReference>
<dbReference type="AlphaFoldDB" id="A0A1G7YQ32"/>
<dbReference type="OrthoDB" id="2476549at2"/>
<keyword evidence="2" id="KW-0812">Transmembrane</keyword>
<protein>
    <submittedName>
        <fullName evidence="3">Uncharacterized protein</fullName>
    </submittedName>
</protein>
<feature type="compositionally biased region" description="Basic and acidic residues" evidence="1">
    <location>
        <begin position="82"/>
        <end position="96"/>
    </location>
</feature>
<dbReference type="EMBL" id="FNDK01000001">
    <property type="protein sequence ID" value="SDG98638.1"/>
    <property type="molecule type" value="Genomic_DNA"/>
</dbReference>
<feature type="region of interest" description="Disordered" evidence="1">
    <location>
        <begin position="69"/>
        <end position="101"/>
    </location>
</feature>
<dbReference type="RefSeq" id="WP_091270416.1">
    <property type="nucleotide sequence ID" value="NZ_FNDK01000001.1"/>
</dbReference>
<feature type="transmembrane region" description="Helical" evidence="2">
    <location>
        <begin position="34"/>
        <end position="55"/>
    </location>
</feature>
<proteinExistence type="predicted"/>
<name>A0A1G7YQ32_9BACI</name>
<reference evidence="3 4" key="1">
    <citation type="submission" date="2016-10" db="EMBL/GenBank/DDBJ databases">
        <authorList>
            <person name="de Groot N.N."/>
        </authorList>
    </citation>
    <scope>NUCLEOTIDE SEQUENCE [LARGE SCALE GENOMIC DNA]</scope>
    <source>
        <strain evidence="3 4">DSM 21632</strain>
    </source>
</reference>
<evidence type="ECO:0000256" key="2">
    <source>
        <dbReference type="SAM" id="Phobius"/>
    </source>
</evidence>
<gene>
    <name evidence="3" type="ORF">SAMN05192534_101234</name>
</gene>